<dbReference type="Gene3D" id="1.10.1370.30">
    <property type="match status" value="1"/>
</dbReference>
<keyword evidence="12" id="KW-0645">Protease</keyword>
<keyword evidence="2" id="KW-0732">Signal</keyword>
<feature type="active site" description="Proton donor 1" evidence="5">
    <location>
        <position position="504"/>
    </location>
</feature>
<dbReference type="EMBL" id="KQ435896">
    <property type="protein sequence ID" value="KOX69221.1"/>
    <property type="molecule type" value="Genomic_DNA"/>
</dbReference>
<feature type="compositionally biased region" description="Basic and acidic residues" evidence="13">
    <location>
        <begin position="874"/>
        <end position="885"/>
    </location>
</feature>
<feature type="disulfide bond" evidence="9 11">
    <location>
        <begin position="345"/>
        <end position="363"/>
    </location>
</feature>
<dbReference type="InterPro" id="IPR009688">
    <property type="entry name" value="FAM210A/B-like_dom"/>
</dbReference>
<dbReference type="STRING" id="166423.A0A0N0U3H4"/>
<evidence type="ECO:0000256" key="1">
    <source>
        <dbReference type="ARBA" id="ARBA00008139"/>
    </source>
</evidence>
<keyword evidence="8 12" id="KW-0479">Metal-binding</keyword>
<dbReference type="OrthoDB" id="10029630at2759"/>
<feature type="binding site" evidence="10">
    <location>
        <position position="404"/>
    </location>
    <ligand>
        <name>Zn(2+)</name>
        <dbReference type="ChEBI" id="CHEBI:29105"/>
        <label>2</label>
        <note>catalytic</note>
    </ligand>
</feature>
<feature type="binding site" evidence="8">
    <location>
        <position position="376"/>
    </location>
    <ligand>
        <name>Zn(2+)</name>
        <dbReference type="ChEBI" id="CHEBI:29105"/>
        <label>1</label>
        <note>catalytic</note>
    </ligand>
</feature>
<sequence>MTIPRKLVGIFIVCSLVQRSFNKYLEGMNVNLGEAVQFLREYDSEASAMCTRVMTAQWNFATNVTEENRRRMIEEQTLKLKFDRISWRKAVSFAWSRIGDPFAKRELKMIAVRGRNSLTDDKFNELHSLILEMKEIYARTRVCPYKTIGTNCDLSLDHDVNKAMAKSKDYDELLYYWHAWHEATGPQLKNKYMRYIQLANQAARLNGFEDAGDQMRELFEDEYFRQNTADVMSAVMHLYKNLFTYVRTKLFERYGDRIRRDGPLPAHILGNMWAQNWEDLFDIVQPFPASKKLDVTLEMMIQNITPLRMFQIAEEFFTSLGMKPMPPEFWRFSMFEKPIDREVKCTPSAWDFCNRIDYRIKQCTRVTMEDLLSTHHEIARLQYYLQYRDQPLLFRNEAIPGFFEAVSDAIELSVFTPQHLSKIGLHDNSTNDYGSDINFLMLMALRKVTYMPFAYIVDEWRWRVFNEGVTDMTNKWWELRLQYQGIVPPVPRSERDFDPGSKYHIPADALYAKYFVSVVLQFQLFESLCEIAGHTGDLHTCDFYRSRDAGRLLSDVLSMGSSRSWKDVVRQMTRGRTNRMDAGAILRYFEPLNQWLKRQNEIEPVVGWITNRDDTGRHLQNKSIFRTSYKVCWLEIATIVFPKMDVTFCRGMRFATTLGFSPILATKNFLETTRLIRCTDSRHWRLKFFGRLTRKTTMIYNRNHDVVDFRKNKFGKNVLMARYCNLNCNKGDAPKAETKKKVSVFAKMKQMTKDYWHVLIPVHVITSIGWIAIFYITIKNGVDIANLMELMHFSDKYIETVKNSSVGNWALAYLLYKIFTPLRYTVTIGCTTVAIKQLSKSGIVKPLSFGKQPQMVYKTTEPSKTTTTTSKAGFKIERQTEPPKT</sequence>
<feature type="disulfide bond" evidence="9">
    <location>
        <begin position="143"/>
        <end position="152"/>
    </location>
</feature>
<evidence type="ECO:0000313" key="16">
    <source>
        <dbReference type="EMBL" id="KOX69221.1"/>
    </source>
</evidence>
<dbReference type="SUPFAM" id="SSF55486">
    <property type="entry name" value="Metalloproteases ('zincins'), catalytic domain"/>
    <property type="match status" value="1"/>
</dbReference>
<evidence type="ECO:0000256" key="2">
    <source>
        <dbReference type="ARBA" id="ARBA00022729"/>
    </source>
</evidence>
<feature type="compositionally biased region" description="Low complexity" evidence="13">
    <location>
        <begin position="858"/>
        <end position="871"/>
    </location>
</feature>
<feature type="active site" description="Proton acceptor 2" evidence="7">
    <location>
        <position position="377"/>
    </location>
</feature>
<evidence type="ECO:0000256" key="9">
    <source>
        <dbReference type="PIRSR" id="PIRSR601548-4"/>
    </source>
</evidence>
<keyword evidence="12" id="KW-0482">Metalloprotease</keyword>
<dbReference type="PANTHER" id="PTHR10514:SF45">
    <property type="entry name" value="ANGIOTENSIN-CONVERTING ENZYME"/>
    <property type="match status" value="1"/>
</dbReference>
<gene>
    <name evidence="16" type="ORF">WN51_04256</name>
</gene>
<keyword evidence="3 9" id="KW-1015">Disulfide bond</keyword>
<dbReference type="GO" id="GO:0008237">
    <property type="term" value="F:metallopeptidase activity"/>
    <property type="evidence" value="ECO:0007669"/>
    <property type="project" value="UniProtKB-KW"/>
</dbReference>
<feature type="active site" description="Proton acceptor 1" evidence="5">
    <location>
        <position position="377"/>
    </location>
</feature>
<dbReference type="GO" id="GO:0006508">
    <property type="term" value="P:proteolysis"/>
    <property type="evidence" value="ECO:0007669"/>
    <property type="project" value="UniProtKB-KW"/>
</dbReference>
<feature type="glycosylation site" description="N-linked (GlcNAc...) asparagine" evidence="6">
    <location>
        <position position="63"/>
    </location>
</feature>
<evidence type="ECO:0000259" key="15">
    <source>
        <dbReference type="Pfam" id="PF06916"/>
    </source>
</evidence>
<evidence type="ECO:0000256" key="3">
    <source>
        <dbReference type="ARBA" id="ARBA00023157"/>
    </source>
</evidence>
<comment type="similarity">
    <text evidence="1 11 12">Belongs to the peptidase M2 family.</text>
</comment>
<keyword evidence="14" id="KW-0472">Membrane</keyword>
<keyword evidence="4 6" id="KW-0325">Glycoprotein</keyword>
<dbReference type="GO" id="GO:0005886">
    <property type="term" value="C:plasma membrane"/>
    <property type="evidence" value="ECO:0007669"/>
    <property type="project" value="TreeGrafter"/>
</dbReference>
<comment type="caution">
    <text evidence="11">Lacks conserved residue(s) required for the propagation of feature annotation.</text>
</comment>
<evidence type="ECO:0000256" key="5">
    <source>
        <dbReference type="PIRSR" id="PIRSR601548-1"/>
    </source>
</evidence>
<dbReference type="PRINTS" id="PR00791">
    <property type="entry name" value="PEPDIPTASEA"/>
</dbReference>
<dbReference type="EC" id="3.4.-.-" evidence="12"/>
<keyword evidence="8 12" id="KW-0862">Zinc</keyword>
<feature type="disulfide bond" evidence="9">
    <location>
        <begin position="529"/>
        <end position="541"/>
    </location>
</feature>
<dbReference type="CDD" id="cd06461">
    <property type="entry name" value="M2_ACE"/>
    <property type="match status" value="1"/>
</dbReference>
<evidence type="ECO:0000256" key="12">
    <source>
        <dbReference type="RuleBase" id="RU361144"/>
    </source>
</evidence>
<evidence type="ECO:0000256" key="8">
    <source>
        <dbReference type="PIRSR" id="PIRSR601548-3"/>
    </source>
</evidence>
<dbReference type="GO" id="GO:0004180">
    <property type="term" value="F:carboxypeptidase activity"/>
    <property type="evidence" value="ECO:0007669"/>
    <property type="project" value="UniProtKB-KW"/>
</dbReference>
<feature type="binding site" evidence="10">
    <location>
        <position position="376"/>
    </location>
    <ligand>
        <name>Zn(2+)</name>
        <dbReference type="ChEBI" id="CHEBI:29105"/>
        <label>2</label>
        <note>catalytic</note>
    </ligand>
</feature>
<proteinExistence type="inferred from homology"/>
<comment type="cofactor">
    <cofactor evidence="12">
        <name>Zn(2+)</name>
        <dbReference type="ChEBI" id="CHEBI:29105"/>
    </cofactor>
    <text evidence="12">Binds 1 zinc ion per subunit.</text>
</comment>
<organism evidence="16 17">
    <name type="scientific">Melipona quadrifasciata</name>
    <dbReference type="NCBI Taxonomy" id="166423"/>
    <lineage>
        <taxon>Eukaryota</taxon>
        <taxon>Metazoa</taxon>
        <taxon>Ecdysozoa</taxon>
        <taxon>Arthropoda</taxon>
        <taxon>Hexapoda</taxon>
        <taxon>Insecta</taxon>
        <taxon>Pterygota</taxon>
        <taxon>Neoptera</taxon>
        <taxon>Endopterygota</taxon>
        <taxon>Hymenoptera</taxon>
        <taxon>Apocrita</taxon>
        <taxon>Aculeata</taxon>
        <taxon>Apoidea</taxon>
        <taxon>Anthophila</taxon>
        <taxon>Apidae</taxon>
        <taxon>Melipona</taxon>
    </lineage>
</organism>
<feature type="transmembrane region" description="Helical" evidence="14">
    <location>
        <begin position="755"/>
        <end position="778"/>
    </location>
</feature>
<evidence type="ECO:0000256" key="7">
    <source>
        <dbReference type="PIRSR" id="PIRSR601548-11"/>
    </source>
</evidence>
<keyword evidence="17" id="KW-1185">Reference proteome</keyword>
<dbReference type="PANTHER" id="PTHR10514">
    <property type="entry name" value="ANGIOTENSIN-CONVERTING ENZYME"/>
    <property type="match status" value="1"/>
</dbReference>
<keyword evidence="12" id="KW-0121">Carboxypeptidase</keyword>
<evidence type="ECO:0000256" key="10">
    <source>
        <dbReference type="PIRSR" id="PIRSR601548-8"/>
    </source>
</evidence>
<name>A0A0N0U3H4_9HYME</name>
<evidence type="ECO:0000256" key="14">
    <source>
        <dbReference type="SAM" id="Phobius"/>
    </source>
</evidence>
<dbReference type="Pfam" id="PF06916">
    <property type="entry name" value="FAM210A-B_dom"/>
    <property type="match status" value="1"/>
</dbReference>
<evidence type="ECO:0000256" key="13">
    <source>
        <dbReference type="SAM" id="MobiDB-lite"/>
    </source>
</evidence>
<keyword evidence="12" id="KW-0378">Hydrolase</keyword>
<dbReference type="PROSITE" id="PS52011">
    <property type="entry name" value="PEPTIDASE_M2"/>
    <property type="match status" value="1"/>
</dbReference>
<feature type="domain" description="DUF1279" evidence="15">
    <location>
        <begin position="746"/>
        <end position="832"/>
    </location>
</feature>
<feature type="glycosylation site" description="N-linked (GlcNAc...) asparagine; partial" evidence="6">
    <location>
        <position position="578"/>
    </location>
</feature>
<evidence type="ECO:0000313" key="17">
    <source>
        <dbReference type="Proteomes" id="UP000053105"/>
    </source>
</evidence>
<dbReference type="GO" id="GO:0008241">
    <property type="term" value="F:peptidyl-dipeptidase activity"/>
    <property type="evidence" value="ECO:0007669"/>
    <property type="project" value="InterPro"/>
</dbReference>
<dbReference type="InterPro" id="IPR001548">
    <property type="entry name" value="Peptidase_M2"/>
</dbReference>
<dbReference type="GO" id="GO:0046872">
    <property type="term" value="F:metal ion binding"/>
    <property type="evidence" value="ECO:0007669"/>
    <property type="project" value="UniProtKB-KW"/>
</dbReference>
<keyword evidence="14" id="KW-1133">Transmembrane helix</keyword>
<evidence type="ECO:0000256" key="4">
    <source>
        <dbReference type="ARBA" id="ARBA00023180"/>
    </source>
</evidence>
<keyword evidence="14" id="KW-0812">Transmembrane</keyword>
<reference evidence="16 17" key="1">
    <citation type="submission" date="2015-07" db="EMBL/GenBank/DDBJ databases">
        <title>The genome of Melipona quadrifasciata.</title>
        <authorList>
            <person name="Pan H."/>
            <person name="Kapheim K."/>
        </authorList>
    </citation>
    <scope>NUCLEOTIDE SEQUENCE [LARGE SCALE GENOMIC DNA]</scope>
    <source>
        <strain evidence="16">0111107301</strain>
        <tissue evidence="16">Whole body</tissue>
    </source>
</reference>
<protein>
    <recommendedName>
        <fullName evidence="12">Angiotensin-converting enzyme</fullName>
        <ecNumber evidence="12">3.4.-.-</ecNumber>
    </recommendedName>
</protein>
<feature type="active site" description="Proton donor 2" evidence="7">
    <location>
        <position position="504"/>
    </location>
</feature>
<dbReference type="Proteomes" id="UP000053105">
    <property type="component" value="Unassembled WGS sequence"/>
</dbReference>
<dbReference type="Pfam" id="PF01401">
    <property type="entry name" value="Peptidase_M2"/>
    <property type="match status" value="1"/>
</dbReference>
<evidence type="ECO:0000256" key="11">
    <source>
        <dbReference type="PROSITE-ProRule" id="PRU01355"/>
    </source>
</evidence>
<feature type="region of interest" description="Disordered" evidence="13">
    <location>
        <begin position="858"/>
        <end position="885"/>
    </location>
</feature>
<feature type="binding site" evidence="8">
    <location>
        <position position="404"/>
    </location>
    <ligand>
        <name>Zn(2+)</name>
        <dbReference type="ChEBI" id="CHEBI:29105"/>
        <label>1</label>
        <note>catalytic</note>
    </ligand>
</feature>
<evidence type="ECO:0000256" key="6">
    <source>
        <dbReference type="PIRSR" id="PIRSR601548-10"/>
    </source>
</evidence>
<dbReference type="AlphaFoldDB" id="A0A0N0U3H4"/>
<accession>A0A0N0U3H4</accession>